<dbReference type="EC" id="1.20.4.4" evidence="7"/>
<accession>A0ABW8UC68</accession>
<sequence>MPQIYFLCTGNSCRSQMAEGFARKILGKQWRVASAGIEVHGLNPNAVKVMAEKGIDIAKNKSKLVDTDYLNSSDLVVTLCGDARDRCPVTPATVVKQHWPLRDPALAQGTEADVLTVFRQVRDQIESRILELAHNQGE</sequence>
<reference evidence="7 8" key="1">
    <citation type="submission" date="2024-08" db="EMBL/GenBank/DDBJ databases">
        <authorList>
            <person name="Arias E."/>
        </authorList>
    </citation>
    <scope>NUCLEOTIDE SEQUENCE [LARGE SCALE GENOMIC DNA]</scope>
    <source>
        <strain evidence="7 8">FAM 25317</strain>
    </source>
</reference>
<comment type="caution">
    <text evidence="7">The sequence shown here is derived from an EMBL/GenBank/DDBJ whole genome shotgun (WGS) entry which is preliminary data.</text>
</comment>
<dbReference type="InterPro" id="IPR023485">
    <property type="entry name" value="Ptyr_pPase"/>
</dbReference>
<dbReference type="SMART" id="SM00226">
    <property type="entry name" value="LMWPc"/>
    <property type="match status" value="1"/>
</dbReference>
<evidence type="ECO:0000256" key="5">
    <source>
        <dbReference type="ARBA" id="ARBA00023284"/>
    </source>
</evidence>
<dbReference type="PANTHER" id="PTHR43428:SF1">
    <property type="entry name" value="ARSENATE REDUCTASE"/>
    <property type="match status" value="1"/>
</dbReference>
<dbReference type="NCBIfam" id="TIGR02691">
    <property type="entry name" value="arsC_pI258_fam"/>
    <property type="match status" value="1"/>
</dbReference>
<evidence type="ECO:0000256" key="2">
    <source>
        <dbReference type="ARBA" id="ARBA00022849"/>
    </source>
</evidence>
<dbReference type="CDD" id="cd16345">
    <property type="entry name" value="LMWP_ArsC"/>
    <property type="match status" value="1"/>
</dbReference>
<keyword evidence="1" id="KW-0963">Cytoplasm</keyword>
<protein>
    <submittedName>
        <fullName evidence="7">Arsenate reductase (Thioredoxin)</fullName>
        <ecNumber evidence="7">1.20.4.4</ecNumber>
    </submittedName>
</protein>
<evidence type="ECO:0000313" key="7">
    <source>
        <dbReference type="EMBL" id="MFL2029444.1"/>
    </source>
</evidence>
<organism evidence="7 8">
    <name type="scientific">Loigolactobacillus zhaoyuanensis</name>
    <dbReference type="NCBI Taxonomy" id="2486017"/>
    <lineage>
        <taxon>Bacteria</taxon>
        <taxon>Bacillati</taxon>
        <taxon>Bacillota</taxon>
        <taxon>Bacilli</taxon>
        <taxon>Lactobacillales</taxon>
        <taxon>Lactobacillaceae</taxon>
        <taxon>Loigolactobacillus</taxon>
    </lineage>
</organism>
<proteinExistence type="predicted"/>
<keyword evidence="8" id="KW-1185">Reference proteome</keyword>
<dbReference type="EMBL" id="JBGQPK010000026">
    <property type="protein sequence ID" value="MFL2029444.1"/>
    <property type="molecule type" value="Genomic_DNA"/>
</dbReference>
<keyword evidence="2" id="KW-0059">Arsenical resistance</keyword>
<evidence type="ECO:0000259" key="6">
    <source>
        <dbReference type="SMART" id="SM00226"/>
    </source>
</evidence>
<dbReference type="PANTHER" id="PTHR43428">
    <property type="entry name" value="ARSENATE REDUCTASE"/>
    <property type="match status" value="1"/>
</dbReference>
<keyword evidence="5" id="KW-0676">Redox-active center</keyword>
<dbReference type="InterPro" id="IPR036196">
    <property type="entry name" value="Ptyr_pPase_sf"/>
</dbReference>
<evidence type="ECO:0000256" key="3">
    <source>
        <dbReference type="ARBA" id="ARBA00023002"/>
    </source>
</evidence>
<keyword evidence="4" id="KW-1015">Disulfide bond</keyword>
<evidence type="ECO:0000256" key="1">
    <source>
        <dbReference type="ARBA" id="ARBA00022490"/>
    </source>
</evidence>
<dbReference type="InterPro" id="IPR014064">
    <property type="entry name" value="Arsenate_reductase_ArsC"/>
</dbReference>
<dbReference type="Proteomes" id="UP001625389">
    <property type="component" value="Unassembled WGS sequence"/>
</dbReference>
<feature type="domain" description="Phosphotyrosine protein phosphatase I" evidence="6">
    <location>
        <begin position="2"/>
        <end position="135"/>
    </location>
</feature>
<dbReference type="Gene3D" id="3.40.50.2300">
    <property type="match status" value="1"/>
</dbReference>
<dbReference type="RefSeq" id="WP_125550551.1">
    <property type="nucleotide sequence ID" value="NZ_JBGQPK010000026.1"/>
</dbReference>
<gene>
    <name evidence="7" type="primary">arsC</name>
    <name evidence="7" type="ORF">ACEN34_07420</name>
</gene>
<name>A0ABW8UC68_9LACO</name>
<dbReference type="SUPFAM" id="SSF52788">
    <property type="entry name" value="Phosphotyrosine protein phosphatases I"/>
    <property type="match status" value="1"/>
</dbReference>
<evidence type="ECO:0000313" key="8">
    <source>
        <dbReference type="Proteomes" id="UP001625389"/>
    </source>
</evidence>
<keyword evidence="3 7" id="KW-0560">Oxidoreductase</keyword>
<evidence type="ECO:0000256" key="4">
    <source>
        <dbReference type="ARBA" id="ARBA00023157"/>
    </source>
</evidence>
<dbReference type="Pfam" id="PF01451">
    <property type="entry name" value="LMWPc"/>
    <property type="match status" value="1"/>
</dbReference>
<dbReference type="GO" id="GO:0030612">
    <property type="term" value="F:arsenate reductase (thioredoxin) activity"/>
    <property type="evidence" value="ECO:0007669"/>
    <property type="project" value="UniProtKB-EC"/>
</dbReference>